<gene>
    <name evidence="1" type="ORF">VCE7224_00660</name>
</gene>
<protein>
    <submittedName>
        <fullName evidence="1">Uncharacterized protein</fullName>
    </submittedName>
</protein>
<evidence type="ECO:0000313" key="1">
    <source>
        <dbReference type="EMBL" id="SBT11926.1"/>
    </source>
</evidence>
<keyword evidence="2" id="KW-1185">Reference proteome</keyword>
<proteinExistence type="predicted"/>
<name>A0A1C3JA51_9VIBR</name>
<sequence length="102" mass="12084">MAYSPLAIHCTSLCCDILQARHFQQISHQDIDWLYDEVYELIKQRTELWPDKFHHEHTFIDSVARGVLKALHICKNKPNARDPDWLLIAMQSRINFSLKKTH</sequence>
<reference evidence="2" key="1">
    <citation type="submission" date="2016-06" db="EMBL/GenBank/DDBJ databases">
        <authorList>
            <person name="Rodrigo-Torres L."/>
            <person name="Arahal D.R."/>
        </authorList>
    </citation>
    <scope>NUCLEOTIDE SEQUENCE [LARGE SCALE GENOMIC DNA]</scope>
    <source>
        <strain evidence="2">CECT 7224</strain>
    </source>
</reference>
<dbReference type="RefSeq" id="WP_065675548.1">
    <property type="nucleotide sequence ID" value="NZ_AP025463.1"/>
</dbReference>
<dbReference type="EMBL" id="FLQZ01000013">
    <property type="protein sequence ID" value="SBT11926.1"/>
    <property type="molecule type" value="Genomic_DNA"/>
</dbReference>
<dbReference type="AlphaFoldDB" id="A0A1C3JA51"/>
<evidence type="ECO:0000313" key="2">
    <source>
        <dbReference type="Proteomes" id="UP000092819"/>
    </source>
</evidence>
<accession>A0A1C3JA51</accession>
<organism evidence="1 2">
    <name type="scientific">Vibrio celticus</name>
    <dbReference type="NCBI Taxonomy" id="446372"/>
    <lineage>
        <taxon>Bacteria</taxon>
        <taxon>Pseudomonadati</taxon>
        <taxon>Pseudomonadota</taxon>
        <taxon>Gammaproteobacteria</taxon>
        <taxon>Vibrionales</taxon>
        <taxon>Vibrionaceae</taxon>
        <taxon>Vibrio</taxon>
    </lineage>
</organism>
<dbReference type="Proteomes" id="UP000092819">
    <property type="component" value="Unassembled WGS sequence"/>
</dbReference>